<dbReference type="Gene3D" id="3.40.50.200">
    <property type="entry name" value="Peptidase S8/S53 domain"/>
    <property type="match status" value="1"/>
</dbReference>
<keyword evidence="2" id="KW-0732">Signal</keyword>
<dbReference type="Gene3D" id="3.30.70.80">
    <property type="entry name" value="Peptidase S8 propeptide/proteinase inhibitor I9"/>
    <property type="match status" value="1"/>
</dbReference>
<name>A0ABR2BCD3_9ROSI</name>
<dbReference type="InterPro" id="IPR045051">
    <property type="entry name" value="SBT"/>
</dbReference>
<reference evidence="5 6" key="1">
    <citation type="journal article" date="2024" name="G3 (Bethesda)">
        <title>Genome assembly of Hibiscus sabdariffa L. provides insights into metabolisms of medicinal natural products.</title>
        <authorList>
            <person name="Kim T."/>
        </authorList>
    </citation>
    <scope>NUCLEOTIDE SEQUENCE [LARGE SCALE GENOMIC DNA]</scope>
    <source>
        <strain evidence="5">TK-2024</strain>
        <tissue evidence="5">Old leaves</tissue>
    </source>
</reference>
<evidence type="ECO:0000259" key="4">
    <source>
        <dbReference type="Pfam" id="PF05922"/>
    </source>
</evidence>
<organism evidence="5 6">
    <name type="scientific">Hibiscus sabdariffa</name>
    <name type="common">roselle</name>
    <dbReference type="NCBI Taxonomy" id="183260"/>
    <lineage>
        <taxon>Eukaryota</taxon>
        <taxon>Viridiplantae</taxon>
        <taxon>Streptophyta</taxon>
        <taxon>Embryophyta</taxon>
        <taxon>Tracheophyta</taxon>
        <taxon>Spermatophyta</taxon>
        <taxon>Magnoliopsida</taxon>
        <taxon>eudicotyledons</taxon>
        <taxon>Gunneridae</taxon>
        <taxon>Pentapetalae</taxon>
        <taxon>rosids</taxon>
        <taxon>malvids</taxon>
        <taxon>Malvales</taxon>
        <taxon>Malvaceae</taxon>
        <taxon>Malvoideae</taxon>
        <taxon>Hibiscus</taxon>
    </lineage>
</organism>
<comment type="similarity">
    <text evidence="1">Belongs to the peptidase S8 family.</text>
</comment>
<gene>
    <name evidence="5" type="ORF">V6N12_005655</name>
</gene>
<evidence type="ECO:0000256" key="2">
    <source>
        <dbReference type="ARBA" id="ARBA00022729"/>
    </source>
</evidence>
<dbReference type="PANTHER" id="PTHR10795">
    <property type="entry name" value="PROPROTEIN CONVERTASE SUBTILISIN/KEXIN"/>
    <property type="match status" value="1"/>
</dbReference>
<proteinExistence type="inferred from homology"/>
<dbReference type="Pfam" id="PF05922">
    <property type="entry name" value="Inhibitor_I9"/>
    <property type="match status" value="1"/>
</dbReference>
<feature type="transmembrane region" description="Helical" evidence="3">
    <location>
        <begin position="6"/>
        <end position="29"/>
    </location>
</feature>
<dbReference type="InterPro" id="IPR010259">
    <property type="entry name" value="S8pro/Inhibitor_I9"/>
</dbReference>
<dbReference type="Proteomes" id="UP001472677">
    <property type="component" value="Unassembled WGS sequence"/>
</dbReference>
<evidence type="ECO:0000256" key="1">
    <source>
        <dbReference type="ARBA" id="ARBA00011073"/>
    </source>
</evidence>
<dbReference type="SUPFAM" id="SSF52743">
    <property type="entry name" value="Subtilisin-like"/>
    <property type="match status" value="1"/>
</dbReference>
<evidence type="ECO:0000313" key="5">
    <source>
        <dbReference type="EMBL" id="KAK8504115.1"/>
    </source>
</evidence>
<evidence type="ECO:0000256" key="3">
    <source>
        <dbReference type="SAM" id="Phobius"/>
    </source>
</evidence>
<dbReference type="CDD" id="cd02120">
    <property type="entry name" value="PA_subtilisin_like"/>
    <property type="match status" value="1"/>
</dbReference>
<accession>A0ABR2BCD3</accession>
<keyword evidence="3" id="KW-0812">Transmembrane</keyword>
<dbReference type="InterPro" id="IPR037045">
    <property type="entry name" value="S8pro/Inhibitor_I9_sf"/>
</dbReference>
<evidence type="ECO:0000313" key="6">
    <source>
        <dbReference type="Proteomes" id="UP001472677"/>
    </source>
</evidence>
<dbReference type="InterPro" id="IPR036852">
    <property type="entry name" value="Peptidase_S8/S53_dom_sf"/>
</dbReference>
<sequence length="349" mass="37844">MGKLGFLSSVLSYQLLHLVLVLIILNIVAYGEETQDFYIVYLGDSPVSKQSAVQKHIGLLSSVKGSEDGAKESIVYSYTKSFNAFAAKLSEDEAEMLKGLEEVASVFPNRYRKLHTTKSWDFIGLPLTARRNMKLERNIVVGLLDTGITPQSESFKDDGFGPPPSKWKGTCGRFANFSGCNNGIDRQFMSTVKLGNGKSFSGIGINTFESKENFYPIVSGADVARNSGSKENARFCFANTLDPGKVKGRLVYCTLGQWGVDSVVKGIGGIGTIVESEQYLDIAQIFMAPATIVNSTVGETIQNYIHSTSSPSAVVYKSEEIEVPAPVVASFSSRGPNPGSRLVLKVCKL</sequence>
<dbReference type="EMBL" id="JBBPBM010000145">
    <property type="protein sequence ID" value="KAK8504115.1"/>
    <property type="molecule type" value="Genomic_DNA"/>
</dbReference>
<keyword evidence="6" id="KW-1185">Reference proteome</keyword>
<dbReference type="Gene3D" id="3.50.30.30">
    <property type="match status" value="1"/>
</dbReference>
<keyword evidence="3" id="KW-0472">Membrane</keyword>
<protein>
    <recommendedName>
        <fullName evidence="4">Inhibitor I9 domain-containing protein</fullName>
    </recommendedName>
</protein>
<keyword evidence="3" id="KW-1133">Transmembrane helix</keyword>
<comment type="caution">
    <text evidence="5">The sequence shown here is derived from an EMBL/GenBank/DDBJ whole genome shotgun (WGS) entry which is preliminary data.</text>
</comment>
<feature type="domain" description="Inhibitor I9" evidence="4">
    <location>
        <begin position="38"/>
        <end position="115"/>
    </location>
</feature>